<proteinExistence type="inferred from homology"/>
<dbReference type="STRING" id="33528.ENSGAFP00000014912"/>
<feature type="region of interest" description="Disordered" evidence="6">
    <location>
        <begin position="549"/>
        <end position="662"/>
    </location>
</feature>
<dbReference type="AlphaFoldDB" id="A0A315VSU5"/>
<feature type="region of interest" description="Disordered" evidence="6">
    <location>
        <begin position="183"/>
        <end position="207"/>
    </location>
</feature>
<keyword evidence="4" id="KW-0963">Cytoplasm</keyword>
<name>A0A315VSU5_GAMAF</name>
<dbReference type="Pfam" id="PF15237">
    <property type="entry name" value="PTRF_SDPR"/>
    <property type="match status" value="1"/>
</dbReference>
<comment type="caution">
    <text evidence="7">The sequence shown here is derived from an EMBL/GenBank/DDBJ whole genome shotgun (WGS) entry which is preliminary data.</text>
</comment>
<keyword evidence="8" id="KW-1185">Reference proteome</keyword>
<feature type="compositionally biased region" description="Basic and acidic residues" evidence="6">
    <location>
        <begin position="549"/>
        <end position="558"/>
    </location>
</feature>
<sequence>MLCDGNAERPVNTPVSLTRDFRSLTEQVAVSLRDVVTSFRAMALVKMFADEGRFSRSVWFQEALQSLFRLTVLVGAFDGPGGITDDIRERLTLFLVNKPDPESNMSGSLYRRFGSTRQLHHPTERRALRIGHFKCSLEYVSRWICTAALPSLRIGQKTDWELINPHWRRRLLEDNEIPTNLVVSPKTPVPSQYDAESTIQPAPSITGSIEGSHTQEEMLQKISLSSDDDAELACAASQRDEGDSLEYDVSPIKFERRSDRFKRSSLKKVDTIKKAFTHAKIGEKVNQITSKIVPPEKREKIKKSFTPSHAKSSTAKSSSFKISPMTFNVKKVRDGDAPAEEMKSPVEKAHVEIPTLTGLGGKIPSGEVHIQEEVMKEVVETLSPTAKETIQAEVSVNGKSSSIEAEINGEGLAGLAVPEHDEDVGEDEEEEEEDQEKQKSPIEVAAEVQITETIAVEQVITEEPTSLLAVGSGSTVTHGHITNISRALEQPSSSCRTILTEKRPLLFPLSFLESCLLDFQILPNRRIWSSIVFCYNRPISLSGCRTVDGRTGADESGGKHSQPHLHHPAGTSGSSPLIDQRRSKTRHVQSPSKPQLIRTAIHGGVRFPAELNPPPPTSTPSPPLARHQATSFIASTTSAGSRGDDVPLSIRNAHPSPSQSLR</sequence>
<organism evidence="7 8">
    <name type="scientific">Gambusia affinis</name>
    <name type="common">Western mosquitofish</name>
    <name type="synonym">Heterandria affinis</name>
    <dbReference type="NCBI Taxonomy" id="33528"/>
    <lineage>
        <taxon>Eukaryota</taxon>
        <taxon>Metazoa</taxon>
        <taxon>Chordata</taxon>
        <taxon>Craniata</taxon>
        <taxon>Vertebrata</taxon>
        <taxon>Euteleostomi</taxon>
        <taxon>Actinopterygii</taxon>
        <taxon>Neopterygii</taxon>
        <taxon>Teleostei</taxon>
        <taxon>Neoteleostei</taxon>
        <taxon>Acanthomorphata</taxon>
        <taxon>Ovalentaria</taxon>
        <taxon>Atherinomorphae</taxon>
        <taxon>Cyprinodontiformes</taxon>
        <taxon>Poeciliidae</taxon>
        <taxon>Poeciliinae</taxon>
        <taxon>Gambusia</taxon>
    </lineage>
</organism>
<dbReference type="Proteomes" id="UP000250572">
    <property type="component" value="Unassembled WGS sequence"/>
</dbReference>
<keyword evidence="5" id="KW-0472">Membrane</keyword>
<dbReference type="PANTHER" id="PTHR15240">
    <property type="entry name" value="CAVIN"/>
    <property type="match status" value="1"/>
</dbReference>
<feature type="compositionally biased region" description="Pro residues" evidence="6">
    <location>
        <begin position="611"/>
        <end position="623"/>
    </location>
</feature>
<dbReference type="GO" id="GO:0005737">
    <property type="term" value="C:cytoplasm"/>
    <property type="evidence" value="ECO:0007669"/>
    <property type="project" value="UniProtKB-SubCell"/>
</dbReference>
<feature type="compositionally biased region" description="Polar residues" evidence="6">
    <location>
        <begin position="194"/>
        <end position="207"/>
    </location>
</feature>
<dbReference type="EMBL" id="NHOQ01001193">
    <property type="protein sequence ID" value="PWA26234.1"/>
    <property type="molecule type" value="Genomic_DNA"/>
</dbReference>
<dbReference type="GO" id="GO:0005080">
    <property type="term" value="F:protein kinase C binding"/>
    <property type="evidence" value="ECO:0007669"/>
    <property type="project" value="TreeGrafter"/>
</dbReference>
<accession>A0A315VSU5</accession>
<evidence type="ECO:0000256" key="1">
    <source>
        <dbReference type="ARBA" id="ARBA00004345"/>
    </source>
</evidence>
<evidence type="ECO:0000256" key="2">
    <source>
        <dbReference type="ARBA" id="ARBA00004496"/>
    </source>
</evidence>
<feature type="compositionally biased region" description="Acidic residues" evidence="6">
    <location>
        <begin position="420"/>
        <end position="435"/>
    </location>
</feature>
<comment type="subcellular location">
    <subcellularLocation>
        <location evidence="2">Cytoplasm</location>
    </subcellularLocation>
    <subcellularLocation>
        <location evidence="1">Membrane</location>
        <location evidence="1">Caveola</location>
    </subcellularLocation>
</comment>
<reference evidence="7 8" key="1">
    <citation type="journal article" date="2018" name="G3 (Bethesda)">
        <title>A High-Quality Reference Genome for the Invasive Mosquitofish Gambusia affinis Using a Chicago Library.</title>
        <authorList>
            <person name="Hoffberg S.L."/>
            <person name="Troendle N.J."/>
            <person name="Glenn T.C."/>
            <person name="Mahmud O."/>
            <person name="Louha S."/>
            <person name="Chalopin D."/>
            <person name="Bennetzen J.L."/>
            <person name="Mauricio R."/>
        </authorList>
    </citation>
    <scope>NUCLEOTIDE SEQUENCE [LARGE SCALE GENOMIC DNA]</scope>
    <source>
        <strain evidence="7">NE01/NJP1002.9</strain>
        <tissue evidence="7">Muscle</tissue>
    </source>
</reference>
<evidence type="ECO:0000313" key="7">
    <source>
        <dbReference type="EMBL" id="PWA26234.1"/>
    </source>
</evidence>
<evidence type="ECO:0000256" key="3">
    <source>
        <dbReference type="ARBA" id="ARBA00008836"/>
    </source>
</evidence>
<evidence type="ECO:0000256" key="5">
    <source>
        <dbReference type="ARBA" id="ARBA00023136"/>
    </source>
</evidence>
<protein>
    <submittedName>
        <fullName evidence="7">Uncharacterized protein</fullName>
    </submittedName>
</protein>
<gene>
    <name evidence="7" type="ORF">CCH79_00013745</name>
</gene>
<dbReference type="PANTHER" id="PTHR15240:SF5">
    <property type="entry name" value="CAVEOLAE-ASSOCIATED PROTEIN 2A"/>
    <property type="match status" value="1"/>
</dbReference>
<dbReference type="GO" id="GO:0005901">
    <property type="term" value="C:caveola"/>
    <property type="evidence" value="ECO:0007669"/>
    <property type="project" value="UniProtKB-SubCell"/>
</dbReference>
<feature type="region of interest" description="Disordered" evidence="6">
    <location>
        <begin position="414"/>
        <end position="441"/>
    </location>
</feature>
<evidence type="ECO:0000256" key="4">
    <source>
        <dbReference type="ARBA" id="ARBA00022490"/>
    </source>
</evidence>
<feature type="compositionally biased region" description="Polar residues" evidence="6">
    <location>
        <begin position="628"/>
        <end position="640"/>
    </location>
</feature>
<comment type="similarity">
    <text evidence="3">Belongs to the CAVIN family.</text>
</comment>
<dbReference type="InterPro" id="IPR026752">
    <property type="entry name" value="Cavin_fam"/>
</dbReference>
<evidence type="ECO:0000256" key="6">
    <source>
        <dbReference type="SAM" id="MobiDB-lite"/>
    </source>
</evidence>
<evidence type="ECO:0000313" key="8">
    <source>
        <dbReference type="Proteomes" id="UP000250572"/>
    </source>
</evidence>